<comment type="caution">
    <text evidence="2">The sequence shown here is derived from an EMBL/GenBank/DDBJ whole genome shotgun (WGS) entry which is preliminary data.</text>
</comment>
<protein>
    <recommendedName>
        <fullName evidence="1">Restriction endonuclease type I HsdR N-terminal domain-containing protein</fullName>
    </recommendedName>
</protein>
<dbReference type="InterPro" id="IPR007409">
    <property type="entry name" value="Restrct_endonuc_type1_HsdR_N"/>
</dbReference>
<dbReference type="Proteomes" id="UP000320811">
    <property type="component" value="Unassembled WGS sequence"/>
</dbReference>
<sequence length="386" mass="44999">MPWEKDLNDKIADNINIEKKFTMDFKDEIKLFGDKVEKLKNQIQTEEATKNAFIMPFIKVLGYDVFDPFEVMPEFIADIGIKKGEKVDYAILKEGKPSILIECKHWGESLDPHNSQLFRYFHTTSAKFGLLSNGIIYRFYTDLAEQNKMDDKPFFEFNVTDIKDNQIEELKKFHKSYFNLESIQTTASELKYMNELKTLINTEFQNPSEGLVKFFAKQIYRGMLTSKVVEQLSALTKKSIQQYINDLITERLKSALKKENDAGPPEAEKEIVTVAAVTEEKGTVIETTEEEKEGYMIVKTILRQKIKPARIAYRDAQSYFAILLDDNNRKTICRLYFNSTRKYIGTFDEQKKETKTELITIDDLFKFEEVLHKTVEWYDAEKAPAN</sequence>
<keyword evidence="3" id="KW-1185">Reference proteome</keyword>
<dbReference type="GO" id="GO:0003677">
    <property type="term" value="F:DNA binding"/>
    <property type="evidence" value="ECO:0007669"/>
    <property type="project" value="UniProtKB-KW"/>
</dbReference>
<dbReference type="GO" id="GO:0009035">
    <property type="term" value="F:type I site-specific deoxyribonuclease activity"/>
    <property type="evidence" value="ECO:0007669"/>
    <property type="project" value="UniProtKB-EC"/>
</dbReference>
<dbReference type="GO" id="GO:0005524">
    <property type="term" value="F:ATP binding"/>
    <property type="evidence" value="ECO:0007669"/>
    <property type="project" value="UniProtKB-KW"/>
</dbReference>
<dbReference type="InterPro" id="IPR017035">
    <property type="entry name" value="UCP035009_HsdR_All3000-type"/>
</dbReference>
<evidence type="ECO:0000259" key="1">
    <source>
        <dbReference type="Pfam" id="PF04313"/>
    </source>
</evidence>
<accession>A0A561P766</accession>
<dbReference type="EMBL" id="VIWO01000011">
    <property type="protein sequence ID" value="TWF33959.1"/>
    <property type="molecule type" value="Genomic_DNA"/>
</dbReference>
<reference evidence="2 3" key="1">
    <citation type="submission" date="2019-06" db="EMBL/GenBank/DDBJ databases">
        <title>Sorghum-associated microbial communities from plants grown in Nebraska, USA.</title>
        <authorList>
            <person name="Schachtman D."/>
        </authorList>
    </citation>
    <scope>NUCLEOTIDE SEQUENCE [LARGE SCALE GENOMIC DNA]</scope>
    <source>
        <strain evidence="2 3">1209</strain>
    </source>
</reference>
<dbReference type="Pfam" id="PF04313">
    <property type="entry name" value="HSDR_N"/>
    <property type="match status" value="1"/>
</dbReference>
<evidence type="ECO:0000313" key="2">
    <source>
        <dbReference type="EMBL" id="TWF33959.1"/>
    </source>
</evidence>
<evidence type="ECO:0000313" key="3">
    <source>
        <dbReference type="Proteomes" id="UP000320811"/>
    </source>
</evidence>
<dbReference type="GO" id="GO:0009307">
    <property type="term" value="P:DNA restriction-modification system"/>
    <property type="evidence" value="ECO:0007669"/>
    <property type="project" value="UniProtKB-KW"/>
</dbReference>
<dbReference type="PIRSF" id="PIRSF035009">
    <property type="entry name" value="UCP035009_HSDR_N"/>
    <property type="match status" value="1"/>
</dbReference>
<proteinExistence type="predicted"/>
<dbReference type="AlphaFoldDB" id="A0A561P766"/>
<organism evidence="2 3">
    <name type="scientific">Chitinophaga polysaccharea</name>
    <dbReference type="NCBI Taxonomy" id="1293035"/>
    <lineage>
        <taxon>Bacteria</taxon>
        <taxon>Pseudomonadati</taxon>
        <taxon>Bacteroidota</taxon>
        <taxon>Chitinophagia</taxon>
        <taxon>Chitinophagales</taxon>
        <taxon>Chitinophagaceae</taxon>
        <taxon>Chitinophaga</taxon>
    </lineage>
</organism>
<name>A0A561P766_9BACT</name>
<feature type="domain" description="Restriction endonuclease type I HsdR N-terminal" evidence="1">
    <location>
        <begin position="69"/>
        <end position="148"/>
    </location>
</feature>
<gene>
    <name evidence="2" type="ORF">FHW36_111150</name>
</gene>